<dbReference type="SUPFAM" id="SSF53098">
    <property type="entry name" value="Ribonuclease H-like"/>
    <property type="match status" value="1"/>
</dbReference>
<proteinExistence type="predicted"/>
<dbReference type="Proteomes" id="UP000183610">
    <property type="component" value="Unassembled WGS sequence"/>
</dbReference>
<dbReference type="GO" id="GO:0003676">
    <property type="term" value="F:nucleic acid binding"/>
    <property type="evidence" value="ECO:0007669"/>
    <property type="project" value="InterPro"/>
</dbReference>
<dbReference type="Pfam" id="PF00665">
    <property type="entry name" value="rve"/>
    <property type="match status" value="1"/>
</dbReference>
<accession>A0AAX2DTS5</accession>
<dbReference type="AlphaFoldDB" id="A0AAX2DTS5"/>
<evidence type="ECO:0000256" key="1">
    <source>
        <dbReference type="ARBA" id="ARBA00002286"/>
    </source>
</evidence>
<protein>
    <submittedName>
        <fullName evidence="3">Transposase</fullName>
    </submittedName>
</protein>
<comment type="function">
    <text evidence="1">Involved in the transposition of the insertion sequence.</text>
</comment>
<dbReference type="InterPro" id="IPR050900">
    <property type="entry name" value="Transposase_IS3/IS150/IS904"/>
</dbReference>
<dbReference type="GO" id="GO:0015074">
    <property type="term" value="P:DNA integration"/>
    <property type="evidence" value="ECO:0007669"/>
    <property type="project" value="InterPro"/>
</dbReference>
<dbReference type="PANTHER" id="PTHR46889:SF4">
    <property type="entry name" value="TRANSPOSASE INSO FOR INSERTION SEQUENCE ELEMENT IS911B-RELATED"/>
    <property type="match status" value="1"/>
</dbReference>
<evidence type="ECO:0000259" key="2">
    <source>
        <dbReference type="PROSITE" id="PS50994"/>
    </source>
</evidence>
<dbReference type="Pfam" id="PF13333">
    <property type="entry name" value="rve_2"/>
    <property type="match status" value="1"/>
</dbReference>
<dbReference type="Pfam" id="PF13276">
    <property type="entry name" value="HTH_21"/>
    <property type="match status" value="1"/>
</dbReference>
<dbReference type="InterPro" id="IPR048020">
    <property type="entry name" value="Transpos_IS3"/>
</dbReference>
<evidence type="ECO:0000313" key="4">
    <source>
        <dbReference type="Proteomes" id="UP000183610"/>
    </source>
</evidence>
<dbReference type="InterPro" id="IPR001584">
    <property type="entry name" value="Integrase_cat-core"/>
</dbReference>
<name>A0AAX2DTS5_LISIV</name>
<reference evidence="3 4" key="1">
    <citation type="submission" date="2016-10" db="EMBL/GenBank/DDBJ databases">
        <authorList>
            <person name="Varghese N."/>
            <person name="Submissions S."/>
        </authorList>
    </citation>
    <scope>NUCLEOTIDE SEQUENCE [LARGE SCALE GENOMIC DNA]</scope>
    <source>
        <strain evidence="3 4">ATCC 49954</strain>
    </source>
</reference>
<dbReference type="Gene3D" id="3.30.420.10">
    <property type="entry name" value="Ribonuclease H-like superfamily/Ribonuclease H"/>
    <property type="match status" value="1"/>
</dbReference>
<evidence type="ECO:0000313" key="3">
    <source>
        <dbReference type="EMBL" id="SDX47261.1"/>
    </source>
</evidence>
<feature type="domain" description="Integrase catalytic" evidence="2">
    <location>
        <begin position="89"/>
        <end position="252"/>
    </location>
</feature>
<dbReference type="InterPro" id="IPR036397">
    <property type="entry name" value="RNaseH_sf"/>
</dbReference>
<dbReference type="PROSITE" id="PS50994">
    <property type="entry name" value="INTEGRASE"/>
    <property type="match status" value="1"/>
</dbReference>
<gene>
    <name evidence="3" type="ORF">SAMN05421782_1332</name>
</gene>
<sequence length="255" mass="30020">MPPAPRTVKNQQIKKHILSIYMESKKRLGAAKVKVVLERDYGISISVGRVYRLMKSMNLPKMSTTKPKFSYTKPKVSLACPNHLNQQFNPTEPNRVWISDISYIPVKNRFVYLCVILDLYSRKVIAWKVRTRMTTSLVLDTLQTALDKRQPAQPLLFHTDRGTQYTSSEMRQFLDYHSLTYSYSKKGYPWDNAVTESFFKYMKKEELDRRVFKTIQEVTLSSFEYIEGFYNPKRPHSANNMLTPNQKERNYFKSL</sequence>
<comment type="caution">
    <text evidence="3">The sequence shown here is derived from an EMBL/GenBank/DDBJ whole genome shotgun (WGS) entry which is preliminary data.</text>
</comment>
<dbReference type="InterPro" id="IPR012337">
    <property type="entry name" value="RNaseH-like_sf"/>
</dbReference>
<dbReference type="EMBL" id="FNMX01000033">
    <property type="protein sequence ID" value="SDX47261.1"/>
    <property type="molecule type" value="Genomic_DNA"/>
</dbReference>
<dbReference type="PANTHER" id="PTHR46889">
    <property type="entry name" value="TRANSPOSASE INSF FOR INSERTION SEQUENCE IS3B-RELATED"/>
    <property type="match status" value="1"/>
</dbReference>
<dbReference type="InterPro" id="IPR025948">
    <property type="entry name" value="HTH-like_dom"/>
</dbReference>
<dbReference type="NCBIfam" id="NF033516">
    <property type="entry name" value="transpos_IS3"/>
    <property type="match status" value="1"/>
</dbReference>
<organism evidence="3 4">
    <name type="scientific">Listeria ivanovii</name>
    <dbReference type="NCBI Taxonomy" id="1638"/>
    <lineage>
        <taxon>Bacteria</taxon>
        <taxon>Bacillati</taxon>
        <taxon>Bacillota</taxon>
        <taxon>Bacilli</taxon>
        <taxon>Bacillales</taxon>
        <taxon>Listeriaceae</taxon>
        <taxon>Listeria</taxon>
    </lineage>
</organism>